<feature type="domain" description="HTH tetR-type" evidence="3">
    <location>
        <begin position="14"/>
        <end position="74"/>
    </location>
</feature>
<accession>A0AA37IVD5</accession>
<dbReference type="Pfam" id="PF00440">
    <property type="entry name" value="TetR_N"/>
    <property type="match status" value="1"/>
</dbReference>
<evidence type="ECO:0000313" key="4">
    <source>
        <dbReference type="EMBL" id="GJN63414.1"/>
    </source>
</evidence>
<evidence type="ECO:0000256" key="2">
    <source>
        <dbReference type="PROSITE-ProRule" id="PRU00335"/>
    </source>
</evidence>
<protein>
    <submittedName>
        <fullName evidence="4">TetR family transcriptional regulator</fullName>
    </submittedName>
</protein>
<dbReference type="PANTHER" id="PTHR43479:SF11">
    <property type="entry name" value="ACREF_ENVCD OPERON REPRESSOR-RELATED"/>
    <property type="match status" value="1"/>
</dbReference>
<dbReference type="GO" id="GO:0003677">
    <property type="term" value="F:DNA binding"/>
    <property type="evidence" value="ECO:0007669"/>
    <property type="project" value="UniProtKB-UniRule"/>
</dbReference>
<feature type="DNA-binding region" description="H-T-H motif" evidence="2">
    <location>
        <begin position="37"/>
        <end position="56"/>
    </location>
</feature>
<sequence length="181" mass="21437">MYHLMNQNNEQKNTYVKKQITLALLELLKEKPLADISISELTQKAQIGRVSFYRNYQTKEDILREESDRLLKEWGKLYEENPTSSLGTLFPSLFDFYREHKEFYTILYHAGMTSILQETILSTTQITSEMSNLEAYMKSFWAYGIYGWMIEWIKRGMPESGEELTRLFILAEHAPEMHQDQ</sequence>
<comment type="caution">
    <text evidence="4">The sequence shown here is derived from an EMBL/GenBank/DDBJ whole genome shotgun (WGS) entry which is preliminary data.</text>
</comment>
<keyword evidence="1 2" id="KW-0238">DNA-binding</keyword>
<proteinExistence type="predicted"/>
<dbReference type="InterPro" id="IPR050624">
    <property type="entry name" value="HTH-type_Tx_Regulator"/>
</dbReference>
<name>A0AA37IVD5_9FIRM</name>
<evidence type="ECO:0000313" key="5">
    <source>
        <dbReference type="Proteomes" id="UP001055185"/>
    </source>
</evidence>
<dbReference type="EMBL" id="BQKV01000002">
    <property type="protein sequence ID" value="GJN63414.1"/>
    <property type="molecule type" value="Genomic_DNA"/>
</dbReference>
<evidence type="ECO:0000259" key="3">
    <source>
        <dbReference type="PROSITE" id="PS50977"/>
    </source>
</evidence>
<dbReference type="Pfam" id="PF14278">
    <property type="entry name" value="TetR_C_8"/>
    <property type="match status" value="1"/>
</dbReference>
<dbReference type="PROSITE" id="PS50977">
    <property type="entry name" value="HTH_TETR_2"/>
    <property type="match status" value="1"/>
</dbReference>
<organism evidence="4 5">
    <name type="scientific">Faecalibacterium gallinarum</name>
    <dbReference type="NCBI Taxonomy" id="2903556"/>
    <lineage>
        <taxon>Bacteria</taxon>
        <taxon>Bacillati</taxon>
        <taxon>Bacillota</taxon>
        <taxon>Clostridia</taxon>
        <taxon>Eubacteriales</taxon>
        <taxon>Oscillospiraceae</taxon>
        <taxon>Faecalibacterium</taxon>
    </lineage>
</organism>
<dbReference type="Gene3D" id="1.10.357.10">
    <property type="entry name" value="Tetracycline Repressor, domain 2"/>
    <property type="match status" value="1"/>
</dbReference>
<gene>
    <name evidence="4" type="ORF">JCM17207_00390</name>
</gene>
<reference evidence="4" key="1">
    <citation type="journal article" date="2022" name="Int. J. Syst. Evol. Microbiol.">
        <title>Genome-based, phenotypic and chemotaxonomic classification of Faecalibacterium strains: proposal of three novel species Faecalibacterium duncaniae sp. nov., Faecalibacterium hattorii sp. nov. and Faecalibacterium gallinarum sp. nov. .</title>
        <authorList>
            <person name="Sakamoto M."/>
            <person name="Sakurai N."/>
            <person name="Tanno H."/>
            <person name="Iino T."/>
            <person name="Ohkuma M."/>
            <person name="Endo A."/>
        </authorList>
    </citation>
    <scope>NUCLEOTIDE SEQUENCE</scope>
    <source>
        <strain evidence="4">JCM 17207</strain>
    </source>
</reference>
<evidence type="ECO:0000256" key="1">
    <source>
        <dbReference type="ARBA" id="ARBA00023125"/>
    </source>
</evidence>
<dbReference type="AlphaFoldDB" id="A0AA37IVD5"/>
<dbReference type="InterPro" id="IPR001647">
    <property type="entry name" value="HTH_TetR"/>
</dbReference>
<dbReference type="SUPFAM" id="SSF46689">
    <property type="entry name" value="Homeodomain-like"/>
    <property type="match status" value="1"/>
</dbReference>
<dbReference type="PANTHER" id="PTHR43479">
    <property type="entry name" value="ACREF/ENVCD OPERON REPRESSOR-RELATED"/>
    <property type="match status" value="1"/>
</dbReference>
<dbReference type="Proteomes" id="UP001055185">
    <property type="component" value="Unassembled WGS sequence"/>
</dbReference>
<dbReference type="InterPro" id="IPR039532">
    <property type="entry name" value="TetR_C_Firmicutes"/>
</dbReference>
<dbReference type="InterPro" id="IPR009057">
    <property type="entry name" value="Homeodomain-like_sf"/>
</dbReference>
<keyword evidence="5" id="KW-1185">Reference proteome</keyword>